<dbReference type="STRING" id="1121421.SAMN02745123_02896"/>
<dbReference type="PIRSF" id="PIRSF006135">
    <property type="entry name" value="CobU"/>
    <property type="match status" value="1"/>
</dbReference>
<evidence type="ECO:0000256" key="11">
    <source>
        <dbReference type="ARBA" id="ARBA00022679"/>
    </source>
</evidence>
<dbReference type="EMBL" id="FRAR01000021">
    <property type="protein sequence ID" value="SHK71775.1"/>
    <property type="molecule type" value="Genomic_DNA"/>
</dbReference>
<dbReference type="Proteomes" id="UP000183997">
    <property type="component" value="Unassembled WGS sequence"/>
</dbReference>
<dbReference type="PANTHER" id="PTHR34848:SF1">
    <property type="entry name" value="BIFUNCTIONAL ADENOSYLCOBALAMIN BIOSYNTHESIS PROTEIN COBU"/>
    <property type="match status" value="1"/>
</dbReference>
<dbReference type="Gene3D" id="3.40.50.300">
    <property type="entry name" value="P-loop containing nucleotide triphosphate hydrolases"/>
    <property type="match status" value="1"/>
</dbReference>
<evidence type="ECO:0000256" key="15">
    <source>
        <dbReference type="ARBA" id="ARBA00023134"/>
    </source>
</evidence>
<dbReference type="PANTHER" id="PTHR34848">
    <property type="match status" value="1"/>
</dbReference>
<evidence type="ECO:0000256" key="2">
    <source>
        <dbReference type="ARBA" id="ARBA00000711"/>
    </source>
</evidence>
<dbReference type="AlphaFoldDB" id="A0A1M6URG1"/>
<comment type="similarity">
    <text evidence="7">Belongs to the CobU/CobP family.</text>
</comment>
<evidence type="ECO:0000256" key="9">
    <source>
        <dbReference type="ARBA" id="ARBA00012523"/>
    </source>
</evidence>
<gene>
    <name evidence="20" type="ORF">SAMN02745123_02896</name>
</gene>
<evidence type="ECO:0000256" key="17">
    <source>
        <dbReference type="ARBA" id="ARBA00030571"/>
    </source>
</evidence>
<keyword evidence="15 19" id="KW-0342">GTP-binding</keyword>
<dbReference type="OrthoDB" id="9799422at2"/>
<evidence type="ECO:0000256" key="16">
    <source>
        <dbReference type="ARBA" id="ARBA00029570"/>
    </source>
</evidence>
<dbReference type="NCBIfam" id="NF004469">
    <property type="entry name" value="PRK05800.1"/>
    <property type="match status" value="1"/>
</dbReference>
<evidence type="ECO:0000256" key="18">
    <source>
        <dbReference type="PIRSR" id="PIRSR006135-1"/>
    </source>
</evidence>
<dbReference type="GO" id="GO:0043752">
    <property type="term" value="F:adenosylcobinamide kinase activity"/>
    <property type="evidence" value="ECO:0007669"/>
    <property type="project" value="UniProtKB-EC"/>
</dbReference>
<protein>
    <recommendedName>
        <fullName evidence="16">Adenosylcobinamide kinase</fullName>
        <ecNumber evidence="8">2.7.1.156</ecNumber>
        <ecNumber evidence="9">2.7.7.62</ecNumber>
    </recommendedName>
    <alternativeName>
        <fullName evidence="17">Adenosylcobinamide-phosphate guanylyltransferase</fullName>
    </alternativeName>
</protein>
<keyword evidence="12 19" id="KW-0547">Nucleotide-binding</keyword>
<evidence type="ECO:0000256" key="19">
    <source>
        <dbReference type="PIRSR" id="PIRSR006135-2"/>
    </source>
</evidence>
<dbReference type="EC" id="2.7.7.62" evidence="9"/>
<feature type="binding site" evidence="19">
    <location>
        <begin position="36"/>
        <end position="38"/>
    </location>
    <ligand>
        <name>GTP</name>
        <dbReference type="ChEBI" id="CHEBI:37565"/>
    </ligand>
</feature>
<comment type="pathway">
    <text evidence="6">Cofactor biosynthesis; adenosylcobalamin biosynthesis; adenosylcobalamin from cob(II)yrinate a,c-diamide: step 5/7.</text>
</comment>
<reference evidence="21" key="1">
    <citation type="submission" date="2016-11" db="EMBL/GenBank/DDBJ databases">
        <authorList>
            <person name="Varghese N."/>
            <person name="Submissions S."/>
        </authorList>
    </citation>
    <scope>NUCLEOTIDE SEQUENCE [LARGE SCALE GENOMIC DNA]</scope>
    <source>
        <strain evidence="21">DSM 10349</strain>
    </source>
</reference>
<evidence type="ECO:0000256" key="8">
    <source>
        <dbReference type="ARBA" id="ARBA00012016"/>
    </source>
</evidence>
<evidence type="ECO:0000313" key="21">
    <source>
        <dbReference type="Proteomes" id="UP000183997"/>
    </source>
</evidence>
<dbReference type="EC" id="2.7.1.156" evidence="8"/>
<evidence type="ECO:0000256" key="1">
    <source>
        <dbReference type="ARBA" id="ARBA00000312"/>
    </source>
</evidence>
<dbReference type="Pfam" id="PF02283">
    <property type="entry name" value="CobU"/>
    <property type="match status" value="1"/>
</dbReference>
<organism evidence="20 21">
    <name type="scientific">Desulforamulus aeronauticus DSM 10349</name>
    <dbReference type="NCBI Taxonomy" id="1121421"/>
    <lineage>
        <taxon>Bacteria</taxon>
        <taxon>Bacillati</taxon>
        <taxon>Bacillota</taxon>
        <taxon>Clostridia</taxon>
        <taxon>Eubacteriales</taxon>
        <taxon>Peptococcaceae</taxon>
        <taxon>Desulforamulus</taxon>
    </lineage>
</organism>
<dbReference type="SUPFAM" id="SSF52540">
    <property type="entry name" value="P-loop containing nucleoside triphosphate hydrolases"/>
    <property type="match status" value="1"/>
</dbReference>
<keyword evidence="14" id="KW-0067">ATP-binding</keyword>
<comment type="catalytic activity">
    <reaction evidence="1">
        <text>adenosylcob(III)inamide + ATP = adenosylcob(III)inamide phosphate + ADP + H(+)</text>
        <dbReference type="Rhea" id="RHEA:15769"/>
        <dbReference type="ChEBI" id="CHEBI:2480"/>
        <dbReference type="ChEBI" id="CHEBI:15378"/>
        <dbReference type="ChEBI" id="CHEBI:30616"/>
        <dbReference type="ChEBI" id="CHEBI:58502"/>
        <dbReference type="ChEBI" id="CHEBI:456216"/>
        <dbReference type="EC" id="2.7.1.156"/>
    </reaction>
</comment>
<evidence type="ECO:0000313" key="20">
    <source>
        <dbReference type="EMBL" id="SHK71775.1"/>
    </source>
</evidence>
<dbReference type="InterPro" id="IPR027417">
    <property type="entry name" value="P-loop_NTPase"/>
</dbReference>
<comment type="function">
    <text evidence="4">Catalyzes ATP-dependent phosphorylation of adenosylcobinamide and addition of GMP to adenosylcobinamide phosphate.</text>
</comment>
<keyword evidence="20" id="KW-0548">Nucleotidyltransferase</keyword>
<comment type="catalytic activity">
    <reaction evidence="3">
        <text>adenosylcob(III)inamide + GTP = adenosylcob(III)inamide phosphate + GDP + H(+)</text>
        <dbReference type="Rhea" id="RHEA:15765"/>
        <dbReference type="ChEBI" id="CHEBI:2480"/>
        <dbReference type="ChEBI" id="CHEBI:15378"/>
        <dbReference type="ChEBI" id="CHEBI:37565"/>
        <dbReference type="ChEBI" id="CHEBI:58189"/>
        <dbReference type="ChEBI" id="CHEBI:58502"/>
        <dbReference type="EC" id="2.7.1.156"/>
    </reaction>
</comment>
<evidence type="ECO:0000256" key="12">
    <source>
        <dbReference type="ARBA" id="ARBA00022741"/>
    </source>
</evidence>
<dbReference type="InterPro" id="IPR003203">
    <property type="entry name" value="CobU/CobP"/>
</dbReference>
<keyword evidence="21" id="KW-1185">Reference proteome</keyword>
<evidence type="ECO:0000256" key="14">
    <source>
        <dbReference type="ARBA" id="ARBA00022840"/>
    </source>
</evidence>
<feature type="binding site" evidence="19">
    <location>
        <position position="64"/>
    </location>
    <ligand>
        <name>GTP</name>
        <dbReference type="ChEBI" id="CHEBI:37565"/>
    </ligand>
</feature>
<dbReference type="RefSeq" id="WP_072915719.1">
    <property type="nucleotide sequence ID" value="NZ_FRAR01000021.1"/>
</dbReference>
<evidence type="ECO:0000256" key="13">
    <source>
        <dbReference type="ARBA" id="ARBA00022777"/>
    </source>
</evidence>
<dbReference type="GO" id="GO:0005524">
    <property type="term" value="F:ATP binding"/>
    <property type="evidence" value="ECO:0007669"/>
    <property type="project" value="UniProtKB-KW"/>
</dbReference>
<sequence>MKNGKLTLVLGGTRSGKSSFAEKLAQGLGERVLYVATATVHDEEMAARVTQHQERRPVSWFTVEEAKEVATVLEKYSEAYDVILIDCLTLWLSNLLLDDSKYPASTWREKEALILLEVEKLASICRDLSASVIIVSSEVGLGIVPDTSLGRQFRDLAGAANQKFAQYANEVYLVLAGLPIELKALALADQKV</sequence>
<dbReference type="CDD" id="cd00544">
    <property type="entry name" value="CobU"/>
    <property type="match status" value="1"/>
</dbReference>
<name>A0A1M6URG1_9FIRM</name>
<evidence type="ECO:0000256" key="6">
    <source>
        <dbReference type="ARBA" id="ARBA00005159"/>
    </source>
</evidence>
<feature type="binding site" evidence="19">
    <location>
        <begin position="11"/>
        <end position="18"/>
    </location>
    <ligand>
        <name>GTP</name>
        <dbReference type="ChEBI" id="CHEBI:37565"/>
    </ligand>
</feature>
<evidence type="ECO:0000256" key="7">
    <source>
        <dbReference type="ARBA" id="ARBA00007490"/>
    </source>
</evidence>
<dbReference type="GO" id="GO:0005525">
    <property type="term" value="F:GTP binding"/>
    <property type="evidence" value="ECO:0007669"/>
    <property type="project" value="UniProtKB-KW"/>
</dbReference>
<keyword evidence="10" id="KW-0169">Cobalamin biosynthesis</keyword>
<evidence type="ECO:0000256" key="3">
    <source>
        <dbReference type="ARBA" id="ARBA00001522"/>
    </source>
</evidence>
<evidence type="ECO:0000256" key="10">
    <source>
        <dbReference type="ARBA" id="ARBA00022573"/>
    </source>
</evidence>
<keyword evidence="13 20" id="KW-0418">Kinase</keyword>
<accession>A0A1M6URG1</accession>
<proteinExistence type="inferred from homology"/>
<dbReference type="GO" id="GO:0009236">
    <property type="term" value="P:cobalamin biosynthetic process"/>
    <property type="evidence" value="ECO:0007669"/>
    <property type="project" value="UniProtKB-UniPathway"/>
</dbReference>
<feature type="active site" description="GMP-histidine intermediate" evidence="18">
    <location>
        <position position="52"/>
    </location>
</feature>
<feature type="binding site" evidence="19">
    <location>
        <position position="86"/>
    </location>
    <ligand>
        <name>GTP</name>
        <dbReference type="ChEBI" id="CHEBI:37565"/>
    </ligand>
</feature>
<comment type="pathway">
    <text evidence="5">Cofactor biosynthesis; adenosylcobalamin biosynthesis; adenosylcobalamin from cob(II)yrinate a,c-diamide: step 6/7.</text>
</comment>
<evidence type="ECO:0000256" key="5">
    <source>
        <dbReference type="ARBA" id="ARBA00004692"/>
    </source>
</evidence>
<keyword evidence="11 20" id="KW-0808">Transferase</keyword>
<comment type="catalytic activity">
    <reaction evidence="2">
        <text>adenosylcob(III)inamide phosphate + GTP + H(+) = adenosylcob(III)inamide-GDP + diphosphate</text>
        <dbReference type="Rhea" id="RHEA:22712"/>
        <dbReference type="ChEBI" id="CHEBI:15378"/>
        <dbReference type="ChEBI" id="CHEBI:33019"/>
        <dbReference type="ChEBI" id="CHEBI:37565"/>
        <dbReference type="ChEBI" id="CHEBI:58502"/>
        <dbReference type="ChEBI" id="CHEBI:60487"/>
        <dbReference type="EC" id="2.7.7.62"/>
    </reaction>
</comment>
<evidence type="ECO:0000256" key="4">
    <source>
        <dbReference type="ARBA" id="ARBA00003889"/>
    </source>
</evidence>
<dbReference type="GO" id="GO:0008820">
    <property type="term" value="F:cobinamide phosphate guanylyltransferase activity"/>
    <property type="evidence" value="ECO:0007669"/>
    <property type="project" value="UniProtKB-EC"/>
</dbReference>
<dbReference type="UniPathway" id="UPA00148">
    <property type="reaction ID" value="UER00236"/>
</dbReference>